<dbReference type="Pfam" id="PF07606">
    <property type="entry name" value="DUF1569"/>
    <property type="match status" value="1"/>
</dbReference>
<dbReference type="AlphaFoldDB" id="A0A8J7IFI4"/>
<accession>A0A8J7IFI4</accession>
<evidence type="ECO:0000313" key="1">
    <source>
        <dbReference type="EMBL" id="MBJ6366843.1"/>
    </source>
</evidence>
<proteinExistence type="predicted"/>
<evidence type="ECO:0000313" key="2">
    <source>
        <dbReference type="Proteomes" id="UP000610931"/>
    </source>
</evidence>
<dbReference type="EMBL" id="JAELVQ010000002">
    <property type="protein sequence ID" value="MBJ6366843.1"/>
    <property type="molecule type" value="Genomic_DNA"/>
</dbReference>
<gene>
    <name evidence="1" type="ORF">JF259_01960</name>
</gene>
<organism evidence="1 2">
    <name type="scientific">Snuella sedimenti</name>
    <dbReference type="NCBI Taxonomy" id="2798802"/>
    <lineage>
        <taxon>Bacteria</taxon>
        <taxon>Pseudomonadati</taxon>
        <taxon>Bacteroidota</taxon>
        <taxon>Flavobacteriia</taxon>
        <taxon>Flavobacteriales</taxon>
        <taxon>Flavobacteriaceae</taxon>
        <taxon>Snuella</taxon>
    </lineage>
</organism>
<sequence>MKSLFEIHVHQDILNRIEALTENSQPLWGKMDVAQMLAHCMEPLNVTLGKQTLKKPNFIMKILFSFYKASLYNDKPWKHNLPTSREYRVVDKKNFVEEKDKLIELINVFYAKKDDPNWPSHPICGDFTHEQRGQMQYKHLDHHLRQFGV</sequence>
<name>A0A8J7IFI4_9FLAO</name>
<comment type="caution">
    <text evidence="1">The sequence shown here is derived from an EMBL/GenBank/DDBJ whole genome shotgun (WGS) entry which is preliminary data.</text>
</comment>
<dbReference type="RefSeq" id="WP_199112712.1">
    <property type="nucleotide sequence ID" value="NZ_JAELVQ010000002.1"/>
</dbReference>
<keyword evidence="2" id="KW-1185">Reference proteome</keyword>
<reference evidence="1" key="1">
    <citation type="submission" date="2020-12" db="EMBL/GenBank/DDBJ databases">
        <title>Snuella sp. nov., isolated from sediment in Incheon.</title>
        <authorList>
            <person name="Kim W."/>
        </authorList>
    </citation>
    <scope>NUCLEOTIDE SEQUENCE</scope>
    <source>
        <strain evidence="1">CAU 1569</strain>
    </source>
</reference>
<protein>
    <submittedName>
        <fullName evidence="1">DUF1569 domain-containing protein</fullName>
    </submittedName>
</protein>
<dbReference type="Proteomes" id="UP000610931">
    <property type="component" value="Unassembled WGS sequence"/>
</dbReference>
<dbReference type="InterPro" id="IPR011463">
    <property type="entry name" value="DUF1569"/>
</dbReference>